<evidence type="ECO:0000259" key="4">
    <source>
        <dbReference type="PROSITE" id="PS50250"/>
    </source>
</evidence>
<name>A0A0W0CQN0_CANGB</name>
<feature type="domain" description="PCI" evidence="4">
    <location>
        <begin position="263"/>
        <end position="443"/>
    </location>
</feature>
<dbReference type="InterPro" id="IPR057985">
    <property type="entry name" value="TPR_PSMD3_N"/>
</dbReference>
<dbReference type="PANTHER" id="PTHR10758:SF2">
    <property type="entry name" value="26S PROTEASOME NON-ATPASE REGULATORY SUBUNIT 3"/>
    <property type="match status" value="1"/>
</dbReference>
<comment type="similarity">
    <text evidence="1">Belongs to the proteasome subunit S3 family.</text>
</comment>
<evidence type="ECO:0000256" key="3">
    <source>
        <dbReference type="SAM" id="MobiDB-lite"/>
    </source>
</evidence>
<dbReference type="PANTHER" id="PTHR10758">
    <property type="entry name" value="26S PROTEASOME NON-ATPASE REGULATORY SUBUNIT 3/COP9 SIGNALOSOME COMPLEX SUBUNIT 3"/>
    <property type="match status" value="1"/>
</dbReference>
<dbReference type="SMART" id="SM00753">
    <property type="entry name" value="PAM"/>
    <property type="match status" value="1"/>
</dbReference>
<dbReference type="GO" id="GO:0030234">
    <property type="term" value="F:enzyme regulator activity"/>
    <property type="evidence" value="ECO:0007669"/>
    <property type="project" value="InterPro"/>
</dbReference>
<dbReference type="Pfam" id="PF08375">
    <property type="entry name" value="Rpn3_C"/>
    <property type="match status" value="1"/>
</dbReference>
<dbReference type="VEuPathDB" id="FungiDB:B1J91_I08239g"/>
<keyword evidence="2 5" id="KW-0647">Proteasome</keyword>
<dbReference type="InterPro" id="IPR036390">
    <property type="entry name" value="WH_DNA-bd_sf"/>
</dbReference>
<dbReference type="VEuPathDB" id="FungiDB:GW608_I03729"/>
<dbReference type="SUPFAM" id="SSF46785">
    <property type="entry name" value="Winged helix' DNA-binding domain"/>
    <property type="match status" value="1"/>
</dbReference>
<dbReference type="PROSITE" id="PS50250">
    <property type="entry name" value="PCI"/>
    <property type="match status" value="1"/>
</dbReference>
<dbReference type="SMART" id="SM00088">
    <property type="entry name" value="PINT"/>
    <property type="match status" value="1"/>
</dbReference>
<feature type="compositionally biased region" description="Acidic residues" evidence="3">
    <location>
        <begin position="1"/>
        <end position="12"/>
    </location>
</feature>
<evidence type="ECO:0000313" key="5">
    <source>
        <dbReference type="EMBL" id="KTB05212.1"/>
    </source>
</evidence>
<protein>
    <submittedName>
        <fullName evidence="5">26S proteasome regulatory subunit RPN3</fullName>
    </submittedName>
</protein>
<dbReference type="InterPro" id="IPR050756">
    <property type="entry name" value="CSN3"/>
</dbReference>
<dbReference type="InterPro" id="IPR013586">
    <property type="entry name" value="PSMD3_C"/>
</dbReference>
<dbReference type="GO" id="GO:0042176">
    <property type="term" value="P:regulation of protein catabolic process"/>
    <property type="evidence" value="ECO:0007669"/>
    <property type="project" value="InterPro"/>
</dbReference>
<proteinExistence type="inferred from homology"/>
<dbReference type="VEuPathDB" id="FungiDB:GWK60_I03729"/>
<comment type="caution">
    <text evidence="5">The sequence shown here is derived from an EMBL/GenBank/DDBJ whole genome shotgun (WGS) entry which is preliminary data.</text>
</comment>
<dbReference type="Pfam" id="PF25573">
    <property type="entry name" value="TPR_PSMD3_N"/>
    <property type="match status" value="1"/>
</dbReference>
<gene>
    <name evidence="5" type="ORF">AO440_002690</name>
</gene>
<dbReference type="VEuPathDB" id="FungiDB:GVI51_I08085"/>
<dbReference type="InterPro" id="IPR000717">
    <property type="entry name" value="PCI_dom"/>
</dbReference>
<evidence type="ECO:0000313" key="6">
    <source>
        <dbReference type="Proteomes" id="UP000054886"/>
    </source>
</evidence>
<evidence type="ECO:0000256" key="2">
    <source>
        <dbReference type="ARBA" id="ARBA00022942"/>
    </source>
</evidence>
<organism evidence="5 6">
    <name type="scientific">Candida glabrata</name>
    <name type="common">Yeast</name>
    <name type="synonym">Torulopsis glabrata</name>
    <dbReference type="NCBI Taxonomy" id="5478"/>
    <lineage>
        <taxon>Eukaryota</taxon>
        <taxon>Fungi</taxon>
        <taxon>Dikarya</taxon>
        <taxon>Ascomycota</taxon>
        <taxon>Saccharomycotina</taxon>
        <taxon>Saccharomycetes</taxon>
        <taxon>Saccharomycetales</taxon>
        <taxon>Saccharomycetaceae</taxon>
        <taxon>Nakaseomyces</taxon>
    </lineage>
</organism>
<dbReference type="AlphaFoldDB" id="A0A0W0CQN0"/>
<feature type="region of interest" description="Disordered" evidence="3">
    <location>
        <begin position="1"/>
        <end position="21"/>
    </location>
</feature>
<dbReference type="Pfam" id="PF01399">
    <property type="entry name" value="PCI"/>
    <property type="match status" value="1"/>
</dbReference>
<dbReference type="EMBL" id="LLZZ01000114">
    <property type="protein sequence ID" value="KTB05212.1"/>
    <property type="molecule type" value="Genomic_DNA"/>
</dbReference>
<sequence>MTTDLMDVDTPLENEMNGSKNEDVRYAEEKTMAEIIDTLKVIAKTTASLDHRYIWRALKELSKIRKNYLNQETLAILVSVLYPDHSEYKVDLLKYINEKHKSEVPHADEIRAKYPAAFYEITSDGKSLAVSAEINAFIHLLTQLYLLDNQKIIELISFNNKVVLPKILKYYNQRSLDLINSKLWFYIVMAHEQQDINGGYVDLRNEMMKALKTASLKHDNETRAMLITLILRFFLASGEIDAASDFINKVDPLTSDVSSPLEARFFFYQSKINTIQLDYSTANEYIVAAIRKAPHTKNSLGFLQQANKLSCVIQLLMGDIPELSFFHQNGMETSLKPYYHIAEAVKLGDLKKFTSTITKYKQQLIKDDNYQICVRLRSNVIKTGIRIISLTYKKISLKDICLKLHLESEQTAEYMVSRAIRDGVIEAKINHEKGYIETSEVNNTYITEDPQTVFDERIRFVNQLHDECVVAMRYPQDKKKGLNNQNHDDEYLEGDLLDDLSDFSDIDDMGFL</sequence>
<dbReference type="GO" id="GO:0008541">
    <property type="term" value="C:proteasome regulatory particle, lid subcomplex"/>
    <property type="evidence" value="ECO:0007669"/>
    <property type="project" value="EnsemblFungi"/>
</dbReference>
<reference evidence="5 6" key="1">
    <citation type="submission" date="2015-10" db="EMBL/GenBank/DDBJ databases">
        <title>Draft genomes sequences of Candida glabrata isolates 1A, 1B, 2A, 2B, 3A and 3B.</title>
        <authorList>
            <person name="Haavelsrud O.E."/>
            <person name="Gaustad P."/>
        </authorList>
    </citation>
    <scope>NUCLEOTIDE SEQUENCE [LARGE SCALE GENOMIC DNA]</scope>
    <source>
        <strain evidence="5">910700640</strain>
    </source>
</reference>
<dbReference type="GO" id="GO:0043161">
    <property type="term" value="P:proteasome-mediated ubiquitin-dependent protein catabolic process"/>
    <property type="evidence" value="ECO:0007669"/>
    <property type="project" value="EnsemblFungi"/>
</dbReference>
<dbReference type="VEuPathDB" id="FungiDB:CAGL0I08239g"/>
<accession>A0A0W0CQN0</accession>
<dbReference type="Proteomes" id="UP000054886">
    <property type="component" value="Unassembled WGS sequence"/>
</dbReference>
<evidence type="ECO:0000256" key="1">
    <source>
        <dbReference type="ARBA" id="ARBA00007912"/>
    </source>
</evidence>